<feature type="region of interest" description="Disordered" evidence="5">
    <location>
        <begin position="151"/>
        <end position="262"/>
    </location>
</feature>
<evidence type="ECO:0000256" key="5">
    <source>
        <dbReference type="SAM" id="MobiDB-lite"/>
    </source>
</evidence>
<reference evidence="7 8" key="1">
    <citation type="journal article" date="2017" name="Mol. Ecol.">
        <title>Comparative and population genomic landscape of Phellinus noxius: A hypervariable fungus causing root rot in trees.</title>
        <authorList>
            <person name="Chung C.L."/>
            <person name="Lee T.J."/>
            <person name="Akiba M."/>
            <person name="Lee H.H."/>
            <person name="Kuo T.H."/>
            <person name="Liu D."/>
            <person name="Ke H.M."/>
            <person name="Yokoi T."/>
            <person name="Roa M.B."/>
            <person name="Lu M.J."/>
            <person name="Chang Y.Y."/>
            <person name="Ann P.J."/>
            <person name="Tsai J.N."/>
            <person name="Chen C.Y."/>
            <person name="Tzean S.S."/>
            <person name="Ota Y."/>
            <person name="Hattori T."/>
            <person name="Sahashi N."/>
            <person name="Liou R.F."/>
            <person name="Kikuchi T."/>
            <person name="Tsai I.J."/>
        </authorList>
    </citation>
    <scope>NUCLEOTIDE SEQUENCE [LARGE SCALE GENOMIC DNA]</scope>
    <source>
        <strain evidence="7 8">FFPRI411160</strain>
    </source>
</reference>
<dbReference type="InParanoid" id="A0A286UCZ5"/>
<evidence type="ECO:0000256" key="2">
    <source>
        <dbReference type="ARBA" id="ARBA00022771"/>
    </source>
</evidence>
<dbReference type="Gene3D" id="3.30.40.10">
    <property type="entry name" value="Zinc/RING finger domain, C3HC4 (zinc finger)"/>
    <property type="match status" value="1"/>
</dbReference>
<feature type="compositionally biased region" description="Polar residues" evidence="5">
    <location>
        <begin position="50"/>
        <end position="72"/>
    </location>
</feature>
<dbReference type="AlphaFoldDB" id="A0A286UCZ5"/>
<feature type="compositionally biased region" description="Polar residues" evidence="5">
    <location>
        <begin position="663"/>
        <end position="706"/>
    </location>
</feature>
<feature type="region of interest" description="Disordered" evidence="5">
    <location>
        <begin position="50"/>
        <end position="128"/>
    </location>
</feature>
<feature type="compositionally biased region" description="Polar residues" evidence="5">
    <location>
        <begin position="373"/>
        <end position="399"/>
    </location>
</feature>
<feature type="compositionally biased region" description="Pro residues" evidence="5">
    <location>
        <begin position="969"/>
        <end position="986"/>
    </location>
</feature>
<dbReference type="SUPFAM" id="SSF57850">
    <property type="entry name" value="RING/U-box"/>
    <property type="match status" value="1"/>
</dbReference>
<dbReference type="Pfam" id="PF13639">
    <property type="entry name" value="zf-RING_2"/>
    <property type="match status" value="1"/>
</dbReference>
<proteinExistence type="predicted"/>
<feature type="compositionally biased region" description="Low complexity" evidence="5">
    <location>
        <begin position="501"/>
        <end position="525"/>
    </location>
</feature>
<feature type="region of interest" description="Disordered" evidence="5">
    <location>
        <begin position="490"/>
        <end position="564"/>
    </location>
</feature>
<evidence type="ECO:0000256" key="4">
    <source>
        <dbReference type="PROSITE-ProRule" id="PRU00175"/>
    </source>
</evidence>
<feature type="compositionally biased region" description="Basic and acidic residues" evidence="5">
    <location>
        <begin position="151"/>
        <end position="162"/>
    </location>
</feature>
<keyword evidence="1" id="KW-0479">Metal-binding</keyword>
<keyword evidence="8" id="KW-1185">Reference proteome</keyword>
<protein>
    <submittedName>
        <fullName evidence="7">Pa domain-containing</fullName>
    </submittedName>
</protein>
<feature type="region of interest" description="Disordered" evidence="5">
    <location>
        <begin position="632"/>
        <end position="708"/>
    </location>
</feature>
<evidence type="ECO:0000256" key="1">
    <source>
        <dbReference type="ARBA" id="ARBA00022723"/>
    </source>
</evidence>
<dbReference type="PANTHER" id="PTHR15710">
    <property type="entry name" value="E3 UBIQUITIN-PROTEIN LIGASE PRAJA"/>
    <property type="match status" value="1"/>
</dbReference>
<evidence type="ECO:0000259" key="6">
    <source>
        <dbReference type="PROSITE" id="PS50089"/>
    </source>
</evidence>
<evidence type="ECO:0000256" key="3">
    <source>
        <dbReference type="ARBA" id="ARBA00022833"/>
    </source>
</evidence>
<feature type="compositionally biased region" description="Polar residues" evidence="5">
    <location>
        <begin position="353"/>
        <end position="364"/>
    </location>
</feature>
<feature type="compositionally biased region" description="Polar residues" evidence="5">
    <location>
        <begin position="861"/>
        <end position="877"/>
    </location>
</feature>
<evidence type="ECO:0000313" key="8">
    <source>
        <dbReference type="Proteomes" id="UP000217199"/>
    </source>
</evidence>
<feature type="compositionally biased region" description="Polar residues" evidence="5">
    <location>
        <begin position="633"/>
        <end position="655"/>
    </location>
</feature>
<dbReference type="STRING" id="2282107.A0A286UCZ5"/>
<dbReference type="OrthoDB" id="8062037at2759"/>
<comment type="caution">
    <text evidence="7">The sequence shown here is derived from an EMBL/GenBank/DDBJ whole genome shotgun (WGS) entry which is preliminary data.</text>
</comment>
<feature type="compositionally biased region" description="Low complexity" evidence="5">
    <location>
        <begin position="73"/>
        <end position="90"/>
    </location>
</feature>
<feature type="compositionally biased region" description="Polar residues" evidence="5">
    <location>
        <begin position="304"/>
        <end position="313"/>
    </location>
</feature>
<keyword evidence="2 4" id="KW-0863">Zinc-finger</keyword>
<feature type="compositionally biased region" description="Polar residues" evidence="5">
    <location>
        <begin position="193"/>
        <end position="214"/>
    </location>
</feature>
<organism evidence="7 8">
    <name type="scientific">Pyrrhoderma noxium</name>
    <dbReference type="NCBI Taxonomy" id="2282107"/>
    <lineage>
        <taxon>Eukaryota</taxon>
        <taxon>Fungi</taxon>
        <taxon>Dikarya</taxon>
        <taxon>Basidiomycota</taxon>
        <taxon>Agaricomycotina</taxon>
        <taxon>Agaricomycetes</taxon>
        <taxon>Hymenochaetales</taxon>
        <taxon>Hymenochaetaceae</taxon>
        <taxon>Pyrrhoderma</taxon>
    </lineage>
</organism>
<feature type="compositionally biased region" description="Polar residues" evidence="5">
    <location>
        <begin position="490"/>
        <end position="500"/>
    </location>
</feature>
<dbReference type="InterPro" id="IPR013083">
    <property type="entry name" value="Znf_RING/FYVE/PHD"/>
</dbReference>
<feature type="region of interest" description="Disordered" evidence="5">
    <location>
        <begin position="282"/>
        <end position="320"/>
    </location>
</feature>
<accession>A0A286UCZ5</accession>
<feature type="compositionally biased region" description="Polar residues" evidence="5">
    <location>
        <begin position="758"/>
        <end position="782"/>
    </location>
</feature>
<feature type="region of interest" description="Disordered" evidence="5">
    <location>
        <begin position="1"/>
        <end position="24"/>
    </location>
</feature>
<dbReference type="InterPro" id="IPR001841">
    <property type="entry name" value="Znf_RING"/>
</dbReference>
<dbReference type="PROSITE" id="PS50089">
    <property type="entry name" value="ZF_RING_2"/>
    <property type="match status" value="1"/>
</dbReference>
<feature type="region of interest" description="Disordered" evidence="5">
    <location>
        <begin position="963"/>
        <end position="988"/>
    </location>
</feature>
<feature type="compositionally biased region" description="Polar residues" evidence="5">
    <location>
        <begin position="243"/>
        <end position="258"/>
    </location>
</feature>
<dbReference type="SMART" id="SM00184">
    <property type="entry name" value="RING"/>
    <property type="match status" value="2"/>
</dbReference>
<sequence>MNSDNNNNSERDNVAGQRNNTVQNADPAVERALDYILNVIFGGVARGNDSVNNNERQGSNESPQVGSINSIDQPPLSSSTQSLSEPFSSTQTTQMDVDDTPLQDNQPITTSNNNNETPASLDRANDSDNDNVEMMFQADIPDLEAEFEPAHELAENPQRDYVRTGSRRARVDDDDDDNDENLFLPTSALETPMESSHGTPNSVPSRVGTPSVTRNHPDRLIRPLPRSGSPAIRQMQEARSDNLTDNSSAEGASVSGEQDPSADPRIFFRQLFGEVFLNGQRVNESQDNGSNNVGDPTNDERSSSDSINRNAGETNEEGDGELRFHVFEHRDNEGGLSIGIIDLPEDEPLPVNVTPQRQPPAQTQDRPRDTSEDNASTDSNSSIRAQASTNGDQENSGTEESLPPFFHMMRHFLDGPLGGALAQLNAEAHQEDPVRARKLVSALDVVTEGLIKRMERVGGAPGVHEDASKEGEELMCAVCWDSLLNSESTFQPVKNSDSQTNSNEESLGENSNDSSTLSNALSNSSPENRTPSVQDAEEPPSMAGDSGNRGGALGNKTVKEDEGPTLPKVVSLPCAHIFHSSCLLPWFSRPGQTTCPVCRFNIDPENLTYKPPRNMRPSNLNPLFRGGPIINLASFNQNAPSNDTPGNAQQNSTSDVPPERGHQQTGNSASLGAQQGVTRDSNDSTDGGQRQTNENLPNTGQQQQQGRPHVHAFQFGFLPNPSMTQRSGDVEVNLDVVVGLGPFHPVDIINAHRPPEMAQQQASSTTPIQNTESRNEAQNPTQGGPLPPWHGFSQMTRQERQERVLNMPFPGASAEGNGQQTFGDFLRMMQGMNPSRPSTTPNSNSQEQQAVRQTQEDIPPTDTNTTQGPESVSGSDNTNRDQGRREPARHQHGHPIGGTHRQFVDGRMVVDVFTQVFPNRPPTGGGNNNMGPGNFPPGPGFGIPFPNFGIGPGPGGPLRFPQGPRRAGPFPPPPRKQWSLPKPPGPTLRERIERREREAGLRCDSISCGLCPTDDDPIPTVVDGALTLIDIHRDGDNESESVCKHRFHPSCLVDAGRVAGWGAHAGDNDPCEDVEVSCPVCRAVGHIRRSEWDNGVRLSESALV</sequence>
<dbReference type="EMBL" id="NBII01000007">
    <property type="protein sequence ID" value="PAV17466.1"/>
    <property type="molecule type" value="Genomic_DNA"/>
</dbReference>
<feature type="region of interest" description="Disordered" evidence="5">
    <location>
        <begin position="829"/>
        <end position="903"/>
    </location>
</feature>
<feature type="region of interest" description="Disordered" evidence="5">
    <location>
        <begin position="337"/>
        <end position="402"/>
    </location>
</feature>
<feature type="compositionally biased region" description="Polar residues" evidence="5">
    <location>
        <begin position="102"/>
        <end position="118"/>
    </location>
</feature>
<feature type="domain" description="RING-type" evidence="6">
    <location>
        <begin position="567"/>
        <end position="599"/>
    </location>
</feature>
<evidence type="ECO:0000313" key="7">
    <source>
        <dbReference type="EMBL" id="PAV17466.1"/>
    </source>
</evidence>
<feature type="compositionally biased region" description="Polar residues" evidence="5">
    <location>
        <begin position="282"/>
        <end position="295"/>
    </location>
</feature>
<dbReference type="Proteomes" id="UP000217199">
    <property type="component" value="Unassembled WGS sequence"/>
</dbReference>
<feature type="region of interest" description="Disordered" evidence="5">
    <location>
        <begin position="756"/>
        <end position="792"/>
    </location>
</feature>
<dbReference type="GO" id="GO:0008270">
    <property type="term" value="F:zinc ion binding"/>
    <property type="evidence" value="ECO:0007669"/>
    <property type="project" value="UniProtKB-KW"/>
</dbReference>
<feature type="compositionally biased region" description="Low complexity" evidence="5">
    <location>
        <begin position="833"/>
        <end position="845"/>
    </location>
</feature>
<name>A0A286UCZ5_9AGAM</name>
<feature type="compositionally biased region" description="Basic and acidic residues" evidence="5">
    <location>
        <begin position="878"/>
        <end position="889"/>
    </location>
</feature>
<gene>
    <name evidence="7" type="ORF">PNOK_0753000</name>
</gene>
<keyword evidence="3" id="KW-0862">Zinc</keyword>